<dbReference type="EMBL" id="CP074127">
    <property type="protein sequence ID" value="QUS58435.1"/>
    <property type="molecule type" value="Genomic_DNA"/>
</dbReference>
<keyword evidence="1" id="KW-0614">Plasmid</keyword>
<dbReference type="Gene3D" id="3.30.1330.40">
    <property type="entry name" value="RutC-like"/>
    <property type="match status" value="1"/>
</dbReference>
<evidence type="ECO:0000313" key="1">
    <source>
        <dbReference type="EMBL" id="QUS58435.1"/>
    </source>
</evidence>
<keyword evidence="2" id="KW-1185">Reference proteome</keyword>
<reference evidence="1 2" key="1">
    <citation type="journal article" date="2021" name="Angew. Chem. Int. Ed. Engl.">
        <title>A novel family of nonribosomal peptides modulate collective behavior in Pseudovibrio bacteria isolated from marine sponges.</title>
        <authorList>
            <person name="Ioca L.P."/>
            <person name="Dai Y."/>
            <person name="Kunakom S."/>
            <person name="Diaz-Espinosa J."/>
            <person name="Krunic A."/>
            <person name="Crnkovic C.M."/>
            <person name="Orjala J."/>
            <person name="Sanchez L.M."/>
            <person name="Ferreira A.G."/>
            <person name="Berlinck R.G.S."/>
            <person name="Eustaquio A.S."/>
        </authorList>
    </citation>
    <scope>NUCLEOTIDE SEQUENCE [LARGE SCALE GENOMIC DNA]</scope>
    <source>
        <strain evidence="1 2">Ab134</strain>
        <plasmid evidence="1 2">pAb134-01</plasmid>
    </source>
</reference>
<geneLocation type="plasmid" evidence="1 2">
    <name>pAb134-01</name>
</geneLocation>
<dbReference type="Proteomes" id="UP000680706">
    <property type="component" value="Plasmid pAb134-01"/>
</dbReference>
<dbReference type="RefSeq" id="WP_075701296.1">
    <property type="nucleotide sequence ID" value="NZ_CP074127.1"/>
</dbReference>
<proteinExistence type="predicted"/>
<evidence type="ECO:0000313" key="2">
    <source>
        <dbReference type="Proteomes" id="UP000680706"/>
    </source>
</evidence>
<gene>
    <name evidence="1" type="ORF">KGB56_22160</name>
</gene>
<dbReference type="SUPFAM" id="SSF55298">
    <property type="entry name" value="YjgF-like"/>
    <property type="match status" value="1"/>
</dbReference>
<dbReference type="Pfam" id="PF01042">
    <property type="entry name" value="Ribonuc_L-PSP"/>
    <property type="match status" value="1"/>
</dbReference>
<dbReference type="InterPro" id="IPR035959">
    <property type="entry name" value="RutC-like_sf"/>
</dbReference>
<dbReference type="InterPro" id="IPR006175">
    <property type="entry name" value="YjgF/YER057c/UK114"/>
</dbReference>
<organism evidence="1 2">
    <name type="scientific">Pseudovibrio brasiliensis</name>
    <dbReference type="NCBI Taxonomy" id="1898042"/>
    <lineage>
        <taxon>Bacteria</taxon>
        <taxon>Pseudomonadati</taxon>
        <taxon>Pseudomonadota</taxon>
        <taxon>Alphaproteobacteria</taxon>
        <taxon>Hyphomicrobiales</taxon>
        <taxon>Stappiaceae</taxon>
        <taxon>Pseudovibrio</taxon>
    </lineage>
</organism>
<accession>A0ABX8AWZ9</accession>
<dbReference type="PANTHER" id="PTHR43857">
    <property type="entry name" value="BLR7761 PROTEIN"/>
    <property type="match status" value="1"/>
</dbReference>
<sequence>MKRTAVNPWAWSLKLGYNQAEVIEGTKRQVVCAGQTSVDGEGNPQHPGDMRSQIALALDNLEAVLSAADMGLANITQLRIYATDVDEAMKHFDLLGARFGPVQAAPPMTLLGVTRLAIPPLMFEIEAAAAD</sequence>
<dbReference type="PANTHER" id="PTHR43857:SF1">
    <property type="entry name" value="YJGH FAMILY PROTEIN"/>
    <property type="match status" value="1"/>
</dbReference>
<name>A0ABX8AWZ9_9HYPH</name>
<protein>
    <submittedName>
        <fullName evidence="1">RidA family protein</fullName>
    </submittedName>
</protein>